<gene>
    <name evidence="2" type="ORF">HHK36_008270</name>
</gene>
<dbReference type="InterPro" id="IPR036322">
    <property type="entry name" value="WD40_repeat_dom_sf"/>
</dbReference>
<dbReference type="InterPro" id="IPR044622">
    <property type="entry name" value="PCN"/>
</dbReference>
<dbReference type="PANTHER" id="PTHR45086">
    <property type="entry name" value="WD REPEAT-CONTAINING PROTEIN PCN"/>
    <property type="match status" value="1"/>
</dbReference>
<sequence>MSRSNSIKKVISTDEHREKTQELLYGFVLAMEMLELYSNSSLATSIDDSQVAAAREDGSLEICLVFPGSVGWHCQLRIHGNPNSRVSSLIWFRSSSKGSSRLLSSSIDGSISEWDLFYLKQKLLPPFAEVLLIKTVVVQIKDLVEVSIKLSVHIVREFVLIYVYLQIVLDSIGVSIWQIAIEPFDDSLLPTQHVPQKVVTSQWRVLSLVWSLDAKLIFSGSNDGYVTCIDMLVSVALSAKCSMLWLLFRLALDDRFCLYNAGRLNWVMRCGTLVSADSTGTVQFWDSQYGTLLQVHSCHKGDVNALAAVPSHNRVVSAGSNGQVLPYWICMVRFEIGWGNPPRNSNVLVITTSSNQIYAFDVEAKQLGQWSMHHMFFLPRRFQESPGEVIGLSFPLSSGSTSVIIYSARSALLSLHL</sequence>
<dbReference type="InterPro" id="IPR015943">
    <property type="entry name" value="WD40/YVTN_repeat-like_dom_sf"/>
</dbReference>
<keyword evidence="1" id="KW-0812">Transmembrane</keyword>
<protein>
    <submittedName>
        <fullName evidence="2">Uncharacterized protein</fullName>
    </submittedName>
</protein>
<dbReference type="Proteomes" id="UP000655225">
    <property type="component" value="Unassembled WGS sequence"/>
</dbReference>
<feature type="transmembrane region" description="Helical" evidence="1">
    <location>
        <begin position="159"/>
        <end position="180"/>
    </location>
</feature>
<reference evidence="2 3" key="1">
    <citation type="submission" date="2020-04" db="EMBL/GenBank/DDBJ databases">
        <title>Plant Genome Project.</title>
        <authorList>
            <person name="Zhang R.-G."/>
        </authorList>
    </citation>
    <scope>NUCLEOTIDE SEQUENCE [LARGE SCALE GENOMIC DNA]</scope>
    <source>
        <strain evidence="2">YNK0</strain>
        <tissue evidence="2">Leaf</tissue>
    </source>
</reference>
<keyword evidence="1" id="KW-1133">Transmembrane helix</keyword>
<dbReference type="GO" id="GO:0010073">
    <property type="term" value="P:meristem maintenance"/>
    <property type="evidence" value="ECO:0007669"/>
    <property type="project" value="InterPro"/>
</dbReference>
<dbReference type="AlphaFoldDB" id="A0A834ZF87"/>
<name>A0A834ZF87_TETSI</name>
<keyword evidence="3" id="KW-1185">Reference proteome</keyword>
<proteinExistence type="predicted"/>
<evidence type="ECO:0000313" key="3">
    <source>
        <dbReference type="Proteomes" id="UP000655225"/>
    </source>
</evidence>
<dbReference type="SMART" id="SM00320">
    <property type="entry name" value="WD40"/>
    <property type="match status" value="3"/>
</dbReference>
<dbReference type="InterPro" id="IPR001680">
    <property type="entry name" value="WD40_rpt"/>
</dbReference>
<dbReference type="SUPFAM" id="SSF50978">
    <property type="entry name" value="WD40 repeat-like"/>
    <property type="match status" value="1"/>
</dbReference>
<dbReference type="GO" id="GO:0035266">
    <property type="term" value="P:meristem growth"/>
    <property type="evidence" value="ECO:0007669"/>
    <property type="project" value="InterPro"/>
</dbReference>
<dbReference type="Gene3D" id="2.130.10.10">
    <property type="entry name" value="YVTN repeat-like/Quinoprotein amine dehydrogenase"/>
    <property type="match status" value="2"/>
</dbReference>
<accession>A0A834ZF87</accession>
<evidence type="ECO:0000256" key="1">
    <source>
        <dbReference type="SAM" id="Phobius"/>
    </source>
</evidence>
<comment type="caution">
    <text evidence="2">The sequence shown here is derived from an EMBL/GenBank/DDBJ whole genome shotgun (WGS) entry which is preliminary data.</text>
</comment>
<dbReference type="Pfam" id="PF00400">
    <property type="entry name" value="WD40"/>
    <property type="match status" value="2"/>
</dbReference>
<keyword evidence="1" id="KW-0472">Membrane</keyword>
<evidence type="ECO:0000313" key="2">
    <source>
        <dbReference type="EMBL" id="KAF8406190.1"/>
    </source>
</evidence>
<dbReference type="PANTHER" id="PTHR45086:SF1">
    <property type="entry name" value="WD REPEAT-CONTAINING PROTEIN PCN"/>
    <property type="match status" value="1"/>
</dbReference>
<organism evidence="2 3">
    <name type="scientific">Tetracentron sinense</name>
    <name type="common">Spur-leaf</name>
    <dbReference type="NCBI Taxonomy" id="13715"/>
    <lineage>
        <taxon>Eukaryota</taxon>
        <taxon>Viridiplantae</taxon>
        <taxon>Streptophyta</taxon>
        <taxon>Embryophyta</taxon>
        <taxon>Tracheophyta</taxon>
        <taxon>Spermatophyta</taxon>
        <taxon>Magnoliopsida</taxon>
        <taxon>Trochodendrales</taxon>
        <taxon>Trochodendraceae</taxon>
        <taxon>Tetracentron</taxon>
    </lineage>
</organism>
<dbReference type="EMBL" id="JABCRI010000005">
    <property type="protein sequence ID" value="KAF8406190.1"/>
    <property type="molecule type" value="Genomic_DNA"/>
</dbReference>
<dbReference type="OrthoDB" id="8883818at2759"/>